<protein>
    <submittedName>
        <fullName evidence="5">Uncharacterized protein LOC111482480</fullName>
    </submittedName>
</protein>
<name>A0A6J1J134_CUCMA</name>
<dbReference type="KEGG" id="cmax:111482480"/>
<keyword evidence="4" id="KW-1185">Reference proteome</keyword>
<dbReference type="GeneID" id="111482480"/>
<dbReference type="InterPro" id="IPR011042">
    <property type="entry name" value="6-blade_b-propeller_TolB-like"/>
</dbReference>
<dbReference type="AlphaFoldDB" id="A0A6J1J134"/>
<feature type="signal peptide" evidence="3">
    <location>
        <begin position="1"/>
        <end position="29"/>
    </location>
</feature>
<dbReference type="InterPro" id="IPR001258">
    <property type="entry name" value="NHL_repeat"/>
</dbReference>
<accession>A0A6J1J134</accession>
<dbReference type="PANTHER" id="PTHR31460">
    <property type="match status" value="1"/>
</dbReference>
<dbReference type="GO" id="GO:0005783">
    <property type="term" value="C:endoplasmic reticulum"/>
    <property type="evidence" value="ECO:0007669"/>
    <property type="project" value="TreeGrafter"/>
</dbReference>
<feature type="repeat" description="NHL" evidence="2">
    <location>
        <begin position="152"/>
        <end position="177"/>
    </location>
</feature>
<reference evidence="5" key="1">
    <citation type="submission" date="2025-08" db="UniProtKB">
        <authorList>
            <consortium name="RefSeq"/>
        </authorList>
    </citation>
    <scope>IDENTIFICATION</scope>
    <source>
        <tissue evidence="5">Young leaves</tissue>
    </source>
</reference>
<evidence type="ECO:0000313" key="5">
    <source>
        <dbReference type="RefSeq" id="XP_022984057.1"/>
    </source>
</evidence>
<dbReference type="InterPro" id="IPR053224">
    <property type="entry name" value="Sensory_adhesion_molecule"/>
</dbReference>
<dbReference type="Pfam" id="PF01436">
    <property type="entry name" value="NHL"/>
    <property type="match status" value="1"/>
</dbReference>
<dbReference type="RefSeq" id="XP_022984057.1">
    <property type="nucleotide sequence ID" value="XM_023128289.1"/>
</dbReference>
<evidence type="ECO:0000256" key="2">
    <source>
        <dbReference type="PROSITE-ProRule" id="PRU00504"/>
    </source>
</evidence>
<sequence length="325" mass="35475">MAICSTRCLFTLFVLSAIPIAFLISLELAKPPSHVYYYHSTGFFRECAKWDDLGRRFWVGFMDGGIGQVSVPENHSPDAVLEEVPVIKDAELQGNASLGIFVDRPRNRLLVVAADLLGNKYSGLAAYDLSSWKRQFLTHLSGPNDEKSFADDVAVDSEGNAYVTDAKNSRIWKVGADGKFISIIKSPLFISKDWYKNIVGLNGIVYHPDGFLLAIHTFSGNLYKIDLAKGEEVKLINVSGGNLVFGDGLELLSPTKLVVAGNPAGRLVESRDGWKTASLVSTCSGLKHRLATAATVKDGKVYLSHMFGMGYPKKKHALVEAVFSA</sequence>
<dbReference type="OrthoDB" id="1902639at2759"/>
<evidence type="ECO:0000256" key="3">
    <source>
        <dbReference type="SAM" id="SignalP"/>
    </source>
</evidence>
<evidence type="ECO:0000313" key="4">
    <source>
        <dbReference type="Proteomes" id="UP000504608"/>
    </source>
</evidence>
<dbReference type="PROSITE" id="PS51125">
    <property type="entry name" value="NHL"/>
    <property type="match status" value="1"/>
</dbReference>
<evidence type="ECO:0000256" key="1">
    <source>
        <dbReference type="ARBA" id="ARBA00022737"/>
    </source>
</evidence>
<proteinExistence type="predicted"/>
<keyword evidence="3" id="KW-0732">Signal</keyword>
<feature type="chain" id="PRO_5026858156" evidence="3">
    <location>
        <begin position="30"/>
        <end position="325"/>
    </location>
</feature>
<dbReference type="PANTHER" id="PTHR31460:SF0">
    <property type="entry name" value="CALCIUM-DEPENDENT PHOSPHOTRIESTERASE SUPERFAMILY PROTEIN-RELATED"/>
    <property type="match status" value="1"/>
</dbReference>
<gene>
    <name evidence="5" type="primary">LOC111482480</name>
</gene>
<dbReference type="Gene3D" id="2.120.10.30">
    <property type="entry name" value="TolB, C-terminal domain"/>
    <property type="match status" value="1"/>
</dbReference>
<dbReference type="FunFam" id="2.120.10.30:FF:000089">
    <property type="entry name" value="Calcium-dependent phosphotriesterase superfamily protein"/>
    <property type="match status" value="1"/>
</dbReference>
<dbReference type="SUPFAM" id="SSF63829">
    <property type="entry name" value="Calcium-dependent phosphotriesterase"/>
    <property type="match status" value="1"/>
</dbReference>
<dbReference type="Proteomes" id="UP000504608">
    <property type="component" value="Unplaced"/>
</dbReference>
<organism evidence="4 5">
    <name type="scientific">Cucurbita maxima</name>
    <name type="common">Pumpkin</name>
    <name type="synonym">Winter squash</name>
    <dbReference type="NCBI Taxonomy" id="3661"/>
    <lineage>
        <taxon>Eukaryota</taxon>
        <taxon>Viridiplantae</taxon>
        <taxon>Streptophyta</taxon>
        <taxon>Embryophyta</taxon>
        <taxon>Tracheophyta</taxon>
        <taxon>Spermatophyta</taxon>
        <taxon>Magnoliopsida</taxon>
        <taxon>eudicotyledons</taxon>
        <taxon>Gunneridae</taxon>
        <taxon>Pentapetalae</taxon>
        <taxon>rosids</taxon>
        <taxon>fabids</taxon>
        <taxon>Cucurbitales</taxon>
        <taxon>Cucurbitaceae</taxon>
        <taxon>Cucurbiteae</taxon>
        <taxon>Cucurbita</taxon>
    </lineage>
</organism>
<keyword evidence="1" id="KW-0677">Repeat</keyword>